<evidence type="ECO:0000313" key="7">
    <source>
        <dbReference type="Proteomes" id="UP000184066"/>
    </source>
</evidence>
<organism evidence="6 7">
    <name type="scientific">Oceanicella actignis</name>
    <dbReference type="NCBI Taxonomy" id="1189325"/>
    <lineage>
        <taxon>Bacteria</taxon>
        <taxon>Pseudomonadati</taxon>
        <taxon>Pseudomonadota</taxon>
        <taxon>Alphaproteobacteria</taxon>
        <taxon>Rhodobacterales</taxon>
        <taxon>Paracoccaceae</taxon>
        <taxon>Oceanicella</taxon>
    </lineage>
</organism>
<keyword evidence="7" id="KW-1185">Reference proteome</keyword>
<dbReference type="InterPro" id="IPR036188">
    <property type="entry name" value="FAD/NAD-bd_sf"/>
</dbReference>
<dbReference type="Pfam" id="PF22780">
    <property type="entry name" value="HI0933_like_1st"/>
    <property type="match status" value="1"/>
</dbReference>
<dbReference type="Gene3D" id="3.50.50.60">
    <property type="entry name" value="FAD/NAD(P)-binding domain"/>
    <property type="match status" value="1"/>
</dbReference>
<accession>A0A1M7RS40</accession>
<dbReference type="PANTHER" id="PTHR42887">
    <property type="entry name" value="OS12G0638800 PROTEIN"/>
    <property type="match status" value="1"/>
</dbReference>
<dbReference type="InterPro" id="IPR055178">
    <property type="entry name" value="RsdA/BaiN/AoA(So)-like_dom"/>
</dbReference>
<keyword evidence="2" id="KW-0285">Flavoprotein</keyword>
<evidence type="ECO:0000313" key="6">
    <source>
        <dbReference type="EMBL" id="SHN48908.1"/>
    </source>
</evidence>
<dbReference type="SUPFAM" id="SSF160996">
    <property type="entry name" value="HI0933 insert domain-like"/>
    <property type="match status" value="1"/>
</dbReference>
<name>A0A1M7RS40_9RHOB</name>
<dbReference type="Pfam" id="PF03486">
    <property type="entry name" value="HI0933_like"/>
    <property type="match status" value="1"/>
</dbReference>
<dbReference type="PANTHER" id="PTHR42887:SF1">
    <property type="entry name" value="BLR3961 PROTEIN"/>
    <property type="match status" value="1"/>
</dbReference>
<keyword evidence="3" id="KW-0274">FAD</keyword>
<dbReference type="InterPro" id="IPR057661">
    <property type="entry name" value="RsdA/BaiN/AoA(So)_Rossmann"/>
</dbReference>
<dbReference type="InterPro" id="IPR022460">
    <property type="entry name" value="Flavoprotein_PP4765"/>
</dbReference>
<proteinExistence type="predicted"/>
<evidence type="ECO:0000259" key="4">
    <source>
        <dbReference type="Pfam" id="PF03486"/>
    </source>
</evidence>
<dbReference type="RefSeq" id="WP_072745661.1">
    <property type="nucleotide sequence ID" value="NZ_FOHL01000002.1"/>
</dbReference>
<feature type="domain" description="RsdA/BaiN/AoA(So)-like Rossmann fold-like" evidence="4">
    <location>
        <begin position="11"/>
        <end position="399"/>
    </location>
</feature>
<sequence length="410" mass="43012">MLHEKDVETTQALVIGGGPAGLMAAEAIAAAGLRVIVAEAKPSFGRKLLMAGKSGLNLTKAEPPERFRAAFDPMSEALARALDAFGPNEVREWARGLGVETFVGSSGRVFPREMKASPLLRAWLRRLAGAGADLRARWRWTGFAPDGTALFDAPEGPRAIRAAQTVMALGGASWPRLGSDGAWTAPLGALGLEIAPLKPANMGFDAPWSETMRARFAGAPVKGAALQLGALRVRGEFVVTRHGIEGGAVYALSAALREALARGPAALTLDLVPDRNEADLARALARAPHGESLANRLRKRARLDPVRAALARELAPRRALTDPAALAAALKRLPLPVTAPRPIEEAISTAGGLRFDALDQDLAARALPRLRFAGEMLDWEAPTGGYLLTACLATGRAAGLAAARAMRAGG</sequence>
<dbReference type="OrthoDB" id="5288829at2"/>
<comment type="cofactor">
    <cofactor evidence="1">
        <name>FAD</name>
        <dbReference type="ChEBI" id="CHEBI:57692"/>
    </cofactor>
</comment>
<dbReference type="SUPFAM" id="SSF51905">
    <property type="entry name" value="FAD/NAD(P)-binding domain"/>
    <property type="match status" value="1"/>
</dbReference>
<protein>
    <recommendedName>
        <fullName evidence="8">TIGR03862 family flavoprotein</fullName>
    </recommendedName>
</protein>
<feature type="domain" description="RsdA/BaiN/AoA(So)-like insert" evidence="5">
    <location>
        <begin position="198"/>
        <end position="348"/>
    </location>
</feature>
<evidence type="ECO:0000256" key="2">
    <source>
        <dbReference type="ARBA" id="ARBA00022630"/>
    </source>
</evidence>
<dbReference type="Proteomes" id="UP000184066">
    <property type="component" value="Unassembled WGS sequence"/>
</dbReference>
<dbReference type="InterPro" id="IPR004792">
    <property type="entry name" value="BaiN-like"/>
</dbReference>
<dbReference type="Gene3D" id="1.10.8.260">
    <property type="entry name" value="HI0933 insert domain-like"/>
    <property type="match status" value="1"/>
</dbReference>
<evidence type="ECO:0000256" key="3">
    <source>
        <dbReference type="ARBA" id="ARBA00022827"/>
    </source>
</evidence>
<evidence type="ECO:0008006" key="8">
    <source>
        <dbReference type="Google" id="ProtNLM"/>
    </source>
</evidence>
<dbReference type="NCBIfam" id="TIGR00275">
    <property type="entry name" value="aminoacetone oxidase family FAD-binding enzyme"/>
    <property type="match status" value="1"/>
</dbReference>
<dbReference type="EMBL" id="FRDL01000001">
    <property type="protein sequence ID" value="SHN48908.1"/>
    <property type="molecule type" value="Genomic_DNA"/>
</dbReference>
<evidence type="ECO:0000256" key="1">
    <source>
        <dbReference type="ARBA" id="ARBA00001974"/>
    </source>
</evidence>
<dbReference type="AlphaFoldDB" id="A0A1M7RS40"/>
<reference evidence="6 7" key="1">
    <citation type="submission" date="2016-12" db="EMBL/GenBank/DDBJ databases">
        <authorList>
            <person name="Song W.-J."/>
            <person name="Kurnit D.M."/>
        </authorList>
    </citation>
    <scope>NUCLEOTIDE SEQUENCE [LARGE SCALE GENOMIC DNA]</scope>
    <source>
        <strain evidence="6 7">CGMCC 1.10808</strain>
    </source>
</reference>
<dbReference type="STRING" id="1189325.SAMN04488119_102477"/>
<evidence type="ECO:0000259" key="5">
    <source>
        <dbReference type="Pfam" id="PF22780"/>
    </source>
</evidence>
<dbReference type="NCBIfam" id="TIGR03862">
    <property type="entry name" value="flavo_PP4765"/>
    <property type="match status" value="1"/>
</dbReference>
<gene>
    <name evidence="6" type="ORF">SAMN05216200_10141</name>
</gene>
<dbReference type="InterPro" id="IPR023166">
    <property type="entry name" value="BaiN-like_dom_sf"/>
</dbReference>
<dbReference type="Gene3D" id="2.40.30.10">
    <property type="entry name" value="Translation factors"/>
    <property type="match status" value="1"/>
</dbReference>